<gene>
    <name evidence="2" type="ORF">LNINA_LOCUS1369</name>
</gene>
<evidence type="ECO:0000313" key="2">
    <source>
        <dbReference type="EMBL" id="CAK1541381.1"/>
    </source>
</evidence>
<dbReference type="AlphaFoldDB" id="A0AAV1IZJ6"/>
<accession>A0AAV1IZJ6</accession>
<reference evidence="2 3" key="1">
    <citation type="submission" date="2023-11" db="EMBL/GenBank/DDBJ databases">
        <authorList>
            <person name="Okamura Y."/>
        </authorList>
    </citation>
    <scope>NUCLEOTIDE SEQUENCE [LARGE SCALE GENOMIC DNA]</scope>
</reference>
<name>A0AAV1IZJ6_9NEOP</name>
<dbReference type="Gene3D" id="3.40.50.720">
    <property type="entry name" value="NAD(P)-binding Rossmann-like Domain"/>
    <property type="match status" value="1"/>
</dbReference>
<dbReference type="GO" id="GO:0016491">
    <property type="term" value="F:oxidoreductase activity"/>
    <property type="evidence" value="ECO:0007669"/>
    <property type="project" value="UniProtKB-KW"/>
</dbReference>
<proteinExistence type="predicted"/>
<keyword evidence="3" id="KW-1185">Reference proteome</keyword>
<dbReference type="SUPFAM" id="SSF51735">
    <property type="entry name" value="NAD(P)-binding Rossmann-fold domains"/>
    <property type="match status" value="1"/>
</dbReference>
<dbReference type="PANTHER" id="PTHR43157">
    <property type="entry name" value="PHOSPHATIDYLINOSITOL-GLYCAN BIOSYNTHESIS CLASS F PROTEIN-RELATED"/>
    <property type="match status" value="1"/>
</dbReference>
<dbReference type="Pfam" id="PF00106">
    <property type="entry name" value="adh_short"/>
    <property type="match status" value="1"/>
</dbReference>
<organism evidence="2 3">
    <name type="scientific">Leptosia nina</name>
    <dbReference type="NCBI Taxonomy" id="320188"/>
    <lineage>
        <taxon>Eukaryota</taxon>
        <taxon>Metazoa</taxon>
        <taxon>Ecdysozoa</taxon>
        <taxon>Arthropoda</taxon>
        <taxon>Hexapoda</taxon>
        <taxon>Insecta</taxon>
        <taxon>Pterygota</taxon>
        <taxon>Neoptera</taxon>
        <taxon>Endopterygota</taxon>
        <taxon>Lepidoptera</taxon>
        <taxon>Glossata</taxon>
        <taxon>Ditrysia</taxon>
        <taxon>Papilionoidea</taxon>
        <taxon>Pieridae</taxon>
        <taxon>Pierinae</taxon>
        <taxon>Leptosia</taxon>
    </lineage>
</organism>
<dbReference type="InterPro" id="IPR002347">
    <property type="entry name" value="SDR_fam"/>
</dbReference>
<protein>
    <recommendedName>
        <fullName evidence="4">Retinol dehydrogenase 11</fullName>
    </recommendedName>
</protein>
<dbReference type="EMBL" id="CAVLEF010000002">
    <property type="protein sequence ID" value="CAK1541381.1"/>
    <property type="molecule type" value="Genomic_DNA"/>
</dbReference>
<evidence type="ECO:0000313" key="3">
    <source>
        <dbReference type="Proteomes" id="UP001497472"/>
    </source>
</evidence>
<comment type="caution">
    <text evidence="2">The sequence shown here is derived from an EMBL/GenBank/DDBJ whole genome shotgun (WGS) entry which is preliminary data.</text>
</comment>
<evidence type="ECO:0008006" key="4">
    <source>
        <dbReference type="Google" id="ProtNLM"/>
    </source>
</evidence>
<sequence>MTAVHALVLGLTLLTLIFVALKKNITRASFMSSKSLKGKTALVTGGTSGIGLEIAKDFAKRGARVIVASHRRSEGLTAITQIATVDNTEVVFKQLDLSSLRSVREFAKEILQSESHLHILVNNAGVCVEDNFISKDGMNYVMQVNYYGHFLLTLLLLPLLKRSGRDKEPAKIINMSSMAHRLSLSDVNAYNNSNHWWSSYCNSKLCLVLFARQLHNYFSAYNFHVVVNCADPGIVNTAIFKSRGDSLAKIVIFLILLFSRSPQMGAQPVVRLAVDGFVSGEYWVSSGRVLASRRARDEKNIQRLWLQSLRLVRLSHSELQEIFA</sequence>
<dbReference type="Proteomes" id="UP001497472">
    <property type="component" value="Unassembled WGS sequence"/>
</dbReference>
<keyword evidence="1" id="KW-0560">Oxidoreductase</keyword>
<dbReference type="PANTHER" id="PTHR43157:SF31">
    <property type="entry name" value="PHOSPHATIDYLINOSITOL-GLYCAN BIOSYNTHESIS CLASS F PROTEIN"/>
    <property type="match status" value="1"/>
</dbReference>
<dbReference type="PRINTS" id="PR00081">
    <property type="entry name" value="GDHRDH"/>
</dbReference>
<evidence type="ECO:0000256" key="1">
    <source>
        <dbReference type="ARBA" id="ARBA00023002"/>
    </source>
</evidence>
<dbReference type="InterPro" id="IPR036291">
    <property type="entry name" value="NAD(P)-bd_dom_sf"/>
</dbReference>